<name>A0ABS7BYV3_9BACL</name>
<evidence type="ECO:0000313" key="6">
    <source>
        <dbReference type="Proteomes" id="UP001519887"/>
    </source>
</evidence>
<dbReference type="InterPro" id="IPR001322">
    <property type="entry name" value="Lamin_tail_dom"/>
</dbReference>
<dbReference type="InterPro" id="IPR016195">
    <property type="entry name" value="Pol/histidinol_Pase-like"/>
</dbReference>
<dbReference type="Pfam" id="PF07705">
    <property type="entry name" value="CARDB"/>
    <property type="match status" value="1"/>
</dbReference>
<dbReference type="InterPro" id="IPR013783">
    <property type="entry name" value="Ig-like_fold"/>
</dbReference>
<dbReference type="InterPro" id="IPR011635">
    <property type="entry name" value="CARDB"/>
</dbReference>
<keyword evidence="6" id="KW-1185">Reference proteome</keyword>
<evidence type="ECO:0000259" key="3">
    <source>
        <dbReference type="Pfam" id="PF07705"/>
    </source>
</evidence>
<dbReference type="NCBIfam" id="NF038032">
    <property type="entry name" value="CehA_McbA_metalo"/>
    <property type="match status" value="1"/>
</dbReference>
<feature type="domain" description="CARDB" evidence="3">
    <location>
        <begin position="1464"/>
        <end position="1544"/>
    </location>
</feature>
<feature type="non-terminal residue" evidence="5">
    <location>
        <position position="2087"/>
    </location>
</feature>
<evidence type="ECO:0000313" key="5">
    <source>
        <dbReference type="EMBL" id="MBW7453835.1"/>
    </source>
</evidence>
<feature type="domain" description="LTD" evidence="2">
    <location>
        <begin position="393"/>
        <end position="479"/>
    </location>
</feature>
<dbReference type="Gene3D" id="2.60.40.10">
    <property type="entry name" value="Immunoglobulins"/>
    <property type="match status" value="1"/>
</dbReference>
<dbReference type="Proteomes" id="UP001519887">
    <property type="component" value="Unassembled WGS sequence"/>
</dbReference>
<reference evidence="5 6" key="1">
    <citation type="submission" date="2021-07" db="EMBL/GenBank/DDBJ databases">
        <title>Paenibacillus radiodurans sp. nov., isolated from the southeastern edge of Tengger Desert.</title>
        <authorList>
            <person name="Zhang G."/>
        </authorList>
    </citation>
    <scope>NUCLEOTIDE SEQUENCE [LARGE SCALE GENOMIC DNA]</scope>
    <source>
        <strain evidence="5 6">CCM 7311</strain>
    </source>
</reference>
<evidence type="ECO:0000259" key="4">
    <source>
        <dbReference type="Pfam" id="PF23355"/>
    </source>
</evidence>
<dbReference type="SUPFAM" id="SSF89550">
    <property type="entry name" value="PHP domain-like"/>
    <property type="match status" value="1"/>
</dbReference>
<dbReference type="InterPro" id="IPR055458">
    <property type="entry name" value="IFT52_GIFT"/>
</dbReference>
<sequence length="2087" mass="221010">MQKWYGKYKKWVSMAVAAVILITLVVPSGLIDKAYAASQTVAGWSFTATGNSFPATSGTADNLSNGKLTLSGGRTATYSTTGNTIYTNGWDNPLGYWQAEINATGFTNLTLSSKNYGTGTGPRDFKIQYSLDGQNFTDVPNGTFVQTTSIASAVNGLSLTSAVDNQPVVYIRWLNYSAASISGATTGSGGNSRIADIVVMGDPTDGTTEPDPDPSEGKTATPNTSAITFSDDYTTVTGAAGAVSVSAAVYAYYTDGTSAGTVNANELGAFGLSIENPNHNTSIRISAKDAAKEESDKITVSIPKSTKPDASKISFTDYTKVTGLPGAAPANSAVYAYYNDGTAAGTTAAGADGAFELTISNAGHDSQISVTDKQMGKLESDKTIVNMADGTVYNPGDVIFSQIYVNGTASAIYKQKFFELYNTTDHDINFGGQWSLAYSSATATSFASNTTPLTGVIKAHGYYLISGSTTAAAPLDLPVPADQSSSLGPSATAGGHLILAHKTTAVTSDTDPDLIDLAVFGNGTSTFKLDTSHWGTPFFTSLIASGSMLRKTEIGSDPRGALGLNDTYFTKDNSKNFVMNIPGNSKDPKEIIIRNSKYMAQPDSAKISFANAGGTATAAGAAGSVPGSSNVKAYVVDDGAITSAGTTTASADGSFALTFNDAGNHSYVYLTHTDAIRESAYTRVDTAPDANAVTTIGQLRLNDQNGLPLNIGFNTTIEGVATSDNQALGKENTNFYLQDATGAINVIGGLTAAVLTGEKYKVTGRLVFTAGTSQFVPSSITDEGADAAPAAIPVTLDQLSNYSSAETLEGKLVTFKAQVTNIPVNVTDYNVTVTNGTNSAIVSILALTGIDVAGGAVNLGETYTFTGIVSQSKMTSPYTAGYVVLPRNTADIRGELQLSHTPLVKAYIHTDVTFKATAQYADSVTLYYRGESDSTYTAVPLLSGDGHSYNGVILSADVPADKFYYYIEAVALGDIKSQGTAANPIEVPLVEDTDGPEVYNLVPGQNEEIETQHPVISLNWEDPNAINTTASAGFSIQIDGTDFTSKAAASDSALSLALTAADDLSFGEHTVTVKVKDLLDNETTQSWTFKIAERFTGGNHYYGTTHNHTNISHDAAGTPVEAVQAALAHDYDFFAFSDHSHDIDSDLTGTDSVDHNGMPERTGGADWQETKDVASEYTKDGSFVVFPAFEMTSTTWGHSNVFGTDNFIDRMQDNGKYQDLQSYYAWIMTYDNIVAQFNHPNAPTTSFNNFIPYDKNVDKLFTMLEVGNGSGNYSYANSQDKFFSALDLGWHIAPTYGEDNHDATWGQTKQRTVIVSKDLTQDSLLDAMRKMRVYLTEDPNAKLDALASGWYMGSTVDTKTLSFDITGSDSVWEEKSDPKYSYLKTVTNDNVAKVELVTNGGTVIDTFTPTSESTSFHWTPTVNVVGGQQWFVVRATQADGDRLYSAPFWSPEEPVSVRVSNLTSADGAIVGNTPATLNAGLANMGSVDVTNVKAAFYYDDLTHPIGEVEVGSIASGQNATASVVWTSPPTGSHSILVVLTADQDLGENKYVQQFTIKTPLGKTILIDASKHNENSTLDTGTYKDNLKLFTTQMRQQGYTVAENPSTLTDAVLSNVSVLYISHPASAYSTDEIAAIKKFTDNGGSLWLADKSNYGGANQALNPILDAVGSTILVNNDGIADETAYGNFWSTPLTSNYSVRLHPGLLSNYLTDFVSTIEYYSGASLAKNDGSGNKAALTDSDSVTILARGNESTFQISGGQVKPDTQQYLVVPSPAPADLTGGSVIPAIASETLSGGGRIIVSGMNIFNDKQMDESFDPKGNNEFAFNSMNWLSHLEPKLISISDARQGPEDTPFVVQGKVTTAAGVFFDAVYVQDDTGGIMAYNEVPEGSLALGDVVRIYGHKKIFENNTELEFDRFANSIVKVSSGTPIEPKTVSTKDSISDSYQGQLVKVSGTVQTIPDNNSFIINDGSGPVLVFVDGYIVNQSGPIPAIKVGDTLETVALSGKYAEGDRLRVRNTTEMKVSAVDLTAAEVAAELTSIDAPAKDATSLTLPDVPSGFTVAIKSSSNTGVIGTDGTIVPPVAETKVN</sequence>
<feature type="domain" description="IFT52 GIFT" evidence="4">
    <location>
        <begin position="1563"/>
        <end position="1684"/>
    </location>
</feature>
<dbReference type="EMBL" id="JAHZIK010000121">
    <property type="protein sequence ID" value="MBW7453835.1"/>
    <property type="molecule type" value="Genomic_DNA"/>
</dbReference>
<dbReference type="Pfam" id="PF00932">
    <property type="entry name" value="LTD"/>
    <property type="match status" value="1"/>
</dbReference>
<comment type="caution">
    <text evidence="5">The sequence shown here is derived from an EMBL/GenBank/DDBJ whole genome shotgun (WGS) entry which is preliminary data.</text>
</comment>
<evidence type="ECO:0000256" key="1">
    <source>
        <dbReference type="SAM" id="MobiDB-lite"/>
    </source>
</evidence>
<accession>A0ABS7BYV3</accession>
<protein>
    <submittedName>
        <fullName evidence="5">CehA/McbA family metallohydrolase</fullName>
    </submittedName>
</protein>
<organism evidence="5 6">
    <name type="scientific">Paenibacillus sepulcri</name>
    <dbReference type="NCBI Taxonomy" id="359917"/>
    <lineage>
        <taxon>Bacteria</taxon>
        <taxon>Bacillati</taxon>
        <taxon>Bacillota</taxon>
        <taxon>Bacilli</taxon>
        <taxon>Bacillales</taxon>
        <taxon>Paenibacillaceae</taxon>
        <taxon>Paenibacillus</taxon>
    </lineage>
</organism>
<gene>
    <name evidence="5" type="ORF">K0U00_07275</name>
</gene>
<feature type="region of interest" description="Disordered" evidence="1">
    <location>
        <begin position="201"/>
        <end position="223"/>
    </location>
</feature>
<evidence type="ECO:0000259" key="2">
    <source>
        <dbReference type="Pfam" id="PF00932"/>
    </source>
</evidence>
<dbReference type="Gene3D" id="3.20.20.140">
    <property type="entry name" value="Metal-dependent hydrolases"/>
    <property type="match status" value="1"/>
</dbReference>
<proteinExistence type="predicted"/>
<dbReference type="Pfam" id="PF23355">
    <property type="entry name" value="IFT52_GIFT"/>
    <property type="match status" value="1"/>
</dbReference>